<keyword evidence="8" id="KW-1185">Reference proteome</keyword>
<dbReference type="InterPro" id="IPR006913">
    <property type="entry name" value="CENP-V/GFA"/>
</dbReference>
<comment type="similarity">
    <text evidence="1">Belongs to the Gfa family.</text>
</comment>
<feature type="compositionally biased region" description="Polar residues" evidence="5">
    <location>
        <begin position="42"/>
        <end position="56"/>
    </location>
</feature>
<dbReference type="EMBL" id="BLAJ01000004">
    <property type="protein sequence ID" value="GES51479.1"/>
    <property type="molecule type" value="Genomic_DNA"/>
</dbReference>
<dbReference type="Pfam" id="PF04828">
    <property type="entry name" value="GFA"/>
    <property type="match status" value="1"/>
</dbReference>
<dbReference type="Proteomes" id="UP000390335">
    <property type="component" value="Unassembled WGS sequence"/>
</dbReference>
<feature type="domain" description="CENP-V/GFA" evidence="6">
    <location>
        <begin position="87"/>
        <end position="193"/>
    </location>
</feature>
<reference evidence="7 8" key="1">
    <citation type="journal article" date="2020" name="Genome Biol. Evol.">
        <title>Rhizobium dioscoreae sp. nov., a plant growth-promoting bacterium isolated from yam (Dioscorea species).</title>
        <authorList>
            <person name="Ouyabe M."/>
            <person name="Tanaka N."/>
            <person name="Shiwa Y."/>
            <person name="Fujita N."/>
            <person name="Kikuno H."/>
            <person name="Babil P."/>
            <person name="Shiwachi H."/>
        </authorList>
    </citation>
    <scope>NUCLEOTIDE SEQUENCE [LARGE SCALE GENOMIC DNA]</scope>
    <source>
        <strain evidence="7 8">S-93</strain>
    </source>
</reference>
<keyword evidence="4" id="KW-0456">Lyase</keyword>
<dbReference type="PANTHER" id="PTHR33337">
    <property type="entry name" value="GFA DOMAIN-CONTAINING PROTEIN"/>
    <property type="match status" value="1"/>
</dbReference>
<dbReference type="Gene3D" id="3.90.1590.10">
    <property type="entry name" value="glutathione-dependent formaldehyde- activating enzyme (gfa)"/>
    <property type="match status" value="1"/>
</dbReference>
<keyword evidence="3" id="KW-0862">Zinc</keyword>
<keyword evidence="2" id="KW-0479">Metal-binding</keyword>
<sequence length="207" mass="22988">MPLTYHVGIHDEGFAYRVGDVWSETFPDHGSALAAAKSAAARQQQGGEDTEISYQLSDGRWRTEQVSRGEGPITNVSDDADNPMKELTGSCRCGQVRLTVRGKPLRIGICHCTDCRQESGSAFTYFGLWPASEFHYEGATSEFAGREFCPRCGSRVFAVGDSEVEIKLGVLSAAPTHLRPSYEVWTKRREPWLSSIEGAEQHEEDRR</sequence>
<accession>A0ABQ0Z7I5</accession>
<organism evidence="7 8">
    <name type="scientific">Rhizobium dioscoreae</name>
    <dbReference type="NCBI Taxonomy" id="2653122"/>
    <lineage>
        <taxon>Bacteria</taxon>
        <taxon>Pseudomonadati</taxon>
        <taxon>Pseudomonadota</taxon>
        <taxon>Alphaproteobacteria</taxon>
        <taxon>Hyphomicrobiales</taxon>
        <taxon>Rhizobiaceae</taxon>
        <taxon>Rhizobium/Agrobacterium group</taxon>
        <taxon>Rhizobium</taxon>
    </lineage>
</organism>
<dbReference type="PANTHER" id="PTHR33337:SF40">
    <property type="entry name" value="CENP-V_GFA DOMAIN-CONTAINING PROTEIN-RELATED"/>
    <property type="match status" value="1"/>
</dbReference>
<feature type="region of interest" description="Disordered" evidence="5">
    <location>
        <begin position="42"/>
        <end position="81"/>
    </location>
</feature>
<evidence type="ECO:0000256" key="4">
    <source>
        <dbReference type="ARBA" id="ARBA00023239"/>
    </source>
</evidence>
<name>A0ABQ0Z7I5_9HYPH</name>
<dbReference type="SUPFAM" id="SSF51316">
    <property type="entry name" value="Mss4-like"/>
    <property type="match status" value="1"/>
</dbReference>
<dbReference type="InterPro" id="IPR011057">
    <property type="entry name" value="Mss4-like_sf"/>
</dbReference>
<dbReference type="PROSITE" id="PS51891">
    <property type="entry name" value="CENP_V_GFA"/>
    <property type="match status" value="1"/>
</dbReference>
<evidence type="ECO:0000256" key="2">
    <source>
        <dbReference type="ARBA" id="ARBA00022723"/>
    </source>
</evidence>
<evidence type="ECO:0000256" key="5">
    <source>
        <dbReference type="SAM" id="MobiDB-lite"/>
    </source>
</evidence>
<evidence type="ECO:0000259" key="6">
    <source>
        <dbReference type="PROSITE" id="PS51891"/>
    </source>
</evidence>
<gene>
    <name evidence="7" type="ORF">RsS93_40930</name>
</gene>
<evidence type="ECO:0000313" key="7">
    <source>
        <dbReference type="EMBL" id="GES51479.1"/>
    </source>
</evidence>
<evidence type="ECO:0000313" key="8">
    <source>
        <dbReference type="Proteomes" id="UP000390335"/>
    </source>
</evidence>
<proteinExistence type="inferred from homology"/>
<evidence type="ECO:0000256" key="1">
    <source>
        <dbReference type="ARBA" id="ARBA00005495"/>
    </source>
</evidence>
<comment type="caution">
    <text evidence="7">The sequence shown here is derived from an EMBL/GenBank/DDBJ whole genome shotgun (WGS) entry which is preliminary data.</text>
</comment>
<protein>
    <recommendedName>
        <fullName evidence="6">CENP-V/GFA domain-containing protein</fullName>
    </recommendedName>
</protein>
<evidence type="ECO:0000256" key="3">
    <source>
        <dbReference type="ARBA" id="ARBA00022833"/>
    </source>
</evidence>